<keyword evidence="4" id="KW-0479">Metal-binding</keyword>
<dbReference type="GO" id="GO:0003700">
    <property type="term" value="F:DNA-binding transcription factor activity"/>
    <property type="evidence" value="ECO:0007669"/>
    <property type="project" value="TreeGrafter"/>
</dbReference>
<evidence type="ECO:0000256" key="5">
    <source>
        <dbReference type="ARBA" id="ARBA00022771"/>
    </source>
</evidence>
<evidence type="ECO:0000256" key="11">
    <source>
        <dbReference type="ARBA" id="ARBA00023242"/>
    </source>
</evidence>
<feature type="compositionally biased region" description="Low complexity" evidence="12">
    <location>
        <begin position="162"/>
        <end position="186"/>
    </location>
</feature>
<dbReference type="PANTHER" id="PTHR31948">
    <property type="entry name" value="ZINC-FINGER HOMEODOMAIN PROTEIN 2"/>
    <property type="match status" value="1"/>
</dbReference>
<dbReference type="STRING" id="4529.A0A0E0QRE2"/>
<protein>
    <recommendedName>
        <fullName evidence="13">ZF-HD dimerization-type domain-containing protein</fullName>
    </recommendedName>
</protein>
<evidence type="ECO:0000313" key="14">
    <source>
        <dbReference type="EnsemblPlants" id="ORUFI09G10950.1"/>
    </source>
</evidence>
<comment type="subcellular location">
    <subcellularLocation>
        <location evidence="2">Nucleus</location>
    </subcellularLocation>
</comment>
<dbReference type="EnsemblPlants" id="ORUFI09G10950.1">
    <property type="protein sequence ID" value="ORUFI09G10950.1"/>
    <property type="gene ID" value="ORUFI09G10950"/>
</dbReference>
<evidence type="ECO:0000256" key="1">
    <source>
        <dbReference type="ARBA" id="ARBA00004049"/>
    </source>
</evidence>
<dbReference type="Pfam" id="PF04770">
    <property type="entry name" value="ZF-HD_dimer"/>
    <property type="match status" value="1"/>
</dbReference>
<dbReference type="InterPro" id="IPR006455">
    <property type="entry name" value="Homeodomain_ZF_HD"/>
</dbReference>
<feature type="compositionally biased region" description="Polar residues" evidence="12">
    <location>
        <begin position="216"/>
        <end position="227"/>
    </location>
</feature>
<dbReference type="eggNOG" id="ENOG502QWG3">
    <property type="taxonomic scope" value="Eukaryota"/>
</dbReference>
<dbReference type="AlphaFoldDB" id="A0A0E0QRE2"/>
<reference evidence="14" key="2">
    <citation type="submission" date="2015-06" db="UniProtKB">
        <authorList>
            <consortium name="EnsemblPlants"/>
        </authorList>
    </citation>
    <scope>IDENTIFICATION</scope>
</reference>
<dbReference type="Gene3D" id="1.10.10.60">
    <property type="entry name" value="Homeodomain-like"/>
    <property type="match status" value="1"/>
</dbReference>
<keyword evidence="5" id="KW-0863">Zinc-finger</keyword>
<dbReference type="InterPro" id="IPR006456">
    <property type="entry name" value="ZF_HD_homeobox_Cys/His_dimer"/>
</dbReference>
<dbReference type="SUPFAM" id="SSF46689">
    <property type="entry name" value="Homeodomain-like"/>
    <property type="match status" value="1"/>
</dbReference>
<keyword evidence="15" id="KW-1185">Reference proteome</keyword>
<dbReference type="NCBIfam" id="TIGR01566">
    <property type="entry name" value="ZF_HD_prot_N"/>
    <property type="match status" value="1"/>
</dbReference>
<evidence type="ECO:0000256" key="3">
    <source>
        <dbReference type="ARBA" id="ARBA00011416"/>
    </source>
</evidence>
<dbReference type="InterPro" id="IPR009057">
    <property type="entry name" value="Homeodomain-like_sf"/>
</dbReference>
<dbReference type="Gramene" id="ORUFI09G10950.1">
    <property type="protein sequence ID" value="ORUFI09G10950.1"/>
    <property type="gene ID" value="ORUFI09G10950"/>
</dbReference>
<dbReference type="GO" id="GO:0008270">
    <property type="term" value="F:zinc ion binding"/>
    <property type="evidence" value="ECO:0007669"/>
    <property type="project" value="UniProtKB-KW"/>
</dbReference>
<keyword evidence="10" id="KW-0804">Transcription</keyword>
<evidence type="ECO:0000256" key="12">
    <source>
        <dbReference type="SAM" id="MobiDB-lite"/>
    </source>
</evidence>
<proteinExistence type="predicted"/>
<dbReference type="OMA" id="DEWCHDI"/>
<reference evidence="15" key="1">
    <citation type="submission" date="2013-06" db="EMBL/GenBank/DDBJ databases">
        <authorList>
            <person name="Zhao Q."/>
        </authorList>
    </citation>
    <scope>NUCLEOTIDE SEQUENCE</scope>
    <source>
        <strain evidence="15">cv. W1943</strain>
    </source>
</reference>
<feature type="compositionally biased region" description="Pro residues" evidence="12">
    <location>
        <begin position="187"/>
        <end position="196"/>
    </location>
</feature>
<dbReference type="PROSITE" id="PS51523">
    <property type="entry name" value="ZF_HD_DIMER"/>
    <property type="match status" value="1"/>
</dbReference>
<keyword evidence="7" id="KW-0805">Transcription regulation</keyword>
<organism evidence="14 15">
    <name type="scientific">Oryza rufipogon</name>
    <name type="common">Brownbeard rice</name>
    <name type="synonym">Asian wild rice</name>
    <dbReference type="NCBI Taxonomy" id="4529"/>
    <lineage>
        <taxon>Eukaryota</taxon>
        <taxon>Viridiplantae</taxon>
        <taxon>Streptophyta</taxon>
        <taxon>Embryophyta</taxon>
        <taxon>Tracheophyta</taxon>
        <taxon>Spermatophyta</taxon>
        <taxon>Magnoliopsida</taxon>
        <taxon>Liliopsida</taxon>
        <taxon>Poales</taxon>
        <taxon>Poaceae</taxon>
        <taxon>BOP clade</taxon>
        <taxon>Oryzoideae</taxon>
        <taxon>Oryzeae</taxon>
        <taxon>Oryzinae</taxon>
        <taxon>Oryza</taxon>
    </lineage>
</organism>
<evidence type="ECO:0000259" key="13">
    <source>
        <dbReference type="PROSITE" id="PS51523"/>
    </source>
</evidence>
<dbReference type="GO" id="GO:0050793">
    <property type="term" value="P:regulation of developmental process"/>
    <property type="evidence" value="ECO:0007669"/>
    <property type="project" value="TreeGrafter"/>
</dbReference>
<feature type="domain" description="ZF-HD dimerization-type" evidence="13">
    <location>
        <begin position="41"/>
        <end position="92"/>
    </location>
</feature>
<sequence>MEAMDVKYKPLVFPNGAIKKAAKPAAVAPAVGGGGGGETVYRECLKNHAASLGGHALDGCGEFMPSPAANPADPTSLRCAACGCHRNFHRRLPEGKRFRTKFTAEQKQRMQELSERLGWRLQKRDEAIVDEWCRDIGVGKGVFKVWMHNNKHNYLGGHSARRSASSSSAAAAAAAAPPFNPPTNHTSPPPPPPPPHATDFNINGTATAATAAAGNHQENGASSPQSA</sequence>
<keyword evidence="9" id="KW-0371">Homeobox</keyword>
<keyword evidence="11" id="KW-0539">Nucleus</keyword>
<evidence type="ECO:0000256" key="4">
    <source>
        <dbReference type="ARBA" id="ARBA00022723"/>
    </source>
</evidence>
<name>A0A0E0QRE2_ORYRU</name>
<evidence type="ECO:0000256" key="9">
    <source>
        <dbReference type="ARBA" id="ARBA00023155"/>
    </source>
</evidence>
<keyword evidence="8" id="KW-0238">DNA-binding</keyword>
<feature type="region of interest" description="Disordered" evidence="12">
    <location>
        <begin position="158"/>
        <end position="227"/>
    </location>
</feature>
<evidence type="ECO:0000256" key="7">
    <source>
        <dbReference type="ARBA" id="ARBA00023015"/>
    </source>
</evidence>
<dbReference type="NCBIfam" id="TIGR01565">
    <property type="entry name" value="homeo_ZF_HD"/>
    <property type="match status" value="1"/>
</dbReference>
<keyword evidence="6" id="KW-0862">Zinc</keyword>
<evidence type="ECO:0000256" key="8">
    <source>
        <dbReference type="ARBA" id="ARBA00023125"/>
    </source>
</evidence>
<evidence type="ECO:0000256" key="2">
    <source>
        <dbReference type="ARBA" id="ARBA00004123"/>
    </source>
</evidence>
<dbReference type="GO" id="GO:0000976">
    <property type="term" value="F:transcription cis-regulatory region binding"/>
    <property type="evidence" value="ECO:0007669"/>
    <property type="project" value="TreeGrafter"/>
</dbReference>
<evidence type="ECO:0000256" key="6">
    <source>
        <dbReference type="ARBA" id="ARBA00022833"/>
    </source>
</evidence>
<dbReference type="PANTHER" id="PTHR31948:SF52">
    <property type="entry name" value="ZINC-FINGER HOMEODOMAIN PROTEIN 9"/>
    <property type="match status" value="1"/>
</dbReference>
<dbReference type="HOGENOM" id="CLU_039237_1_0_1"/>
<accession>A0A0E0QRE2</accession>
<evidence type="ECO:0000313" key="15">
    <source>
        <dbReference type="Proteomes" id="UP000008022"/>
    </source>
</evidence>
<comment type="subunit">
    <text evidence="3">Homo- and heterodimer with other ZFHD proteins.</text>
</comment>
<dbReference type="FunFam" id="1.10.10.60:FF:000257">
    <property type="entry name" value="Zinc-finger homeodomain protein 2"/>
    <property type="match status" value="1"/>
</dbReference>
<evidence type="ECO:0000256" key="10">
    <source>
        <dbReference type="ARBA" id="ARBA00023163"/>
    </source>
</evidence>
<dbReference type="Proteomes" id="UP000008022">
    <property type="component" value="Unassembled WGS sequence"/>
</dbReference>
<dbReference type="GO" id="GO:0005634">
    <property type="term" value="C:nucleus"/>
    <property type="evidence" value="ECO:0007669"/>
    <property type="project" value="UniProtKB-SubCell"/>
</dbReference>
<comment type="function">
    <text evidence="1">Putative transcription factor.</text>
</comment>